<keyword evidence="5" id="KW-0997">Cell inner membrane</keyword>
<dbReference type="KEGG" id="fax:FUAX_48820"/>
<evidence type="ECO:0000256" key="4">
    <source>
        <dbReference type="ARBA" id="ARBA00022475"/>
    </source>
</evidence>
<evidence type="ECO:0000256" key="7">
    <source>
        <dbReference type="ARBA" id="ARBA00022989"/>
    </source>
</evidence>
<dbReference type="InterPro" id="IPR027463">
    <property type="entry name" value="AcrB_DN_DC_subdom"/>
</dbReference>
<keyword evidence="4" id="KW-1003">Cell membrane</keyword>
<feature type="transmembrane region" description="Helical" evidence="9">
    <location>
        <begin position="436"/>
        <end position="456"/>
    </location>
</feature>
<feature type="transmembrane region" description="Helical" evidence="9">
    <location>
        <begin position="865"/>
        <end position="886"/>
    </location>
</feature>
<dbReference type="SUPFAM" id="SSF82866">
    <property type="entry name" value="Multidrug efflux transporter AcrB transmembrane domain"/>
    <property type="match status" value="2"/>
</dbReference>
<evidence type="ECO:0000313" key="11">
    <source>
        <dbReference type="Proteomes" id="UP001348817"/>
    </source>
</evidence>
<dbReference type="FunFam" id="3.30.70.1430:FF:000001">
    <property type="entry name" value="Efflux pump membrane transporter"/>
    <property type="match status" value="1"/>
</dbReference>
<dbReference type="GO" id="GO:0042910">
    <property type="term" value="F:xenobiotic transmembrane transporter activity"/>
    <property type="evidence" value="ECO:0007669"/>
    <property type="project" value="TreeGrafter"/>
</dbReference>
<proteinExistence type="inferred from homology"/>
<feature type="transmembrane region" description="Helical" evidence="9">
    <location>
        <begin position="340"/>
        <end position="357"/>
    </location>
</feature>
<keyword evidence="10" id="KW-0614">Plasmid</keyword>
<evidence type="ECO:0000256" key="3">
    <source>
        <dbReference type="ARBA" id="ARBA00022448"/>
    </source>
</evidence>
<feature type="transmembrane region" description="Helical" evidence="9">
    <location>
        <begin position="364"/>
        <end position="384"/>
    </location>
</feature>
<evidence type="ECO:0000313" key="10">
    <source>
        <dbReference type="EMBL" id="BDD12450.1"/>
    </source>
</evidence>
<dbReference type="InterPro" id="IPR001036">
    <property type="entry name" value="Acrflvin-R"/>
</dbReference>
<feature type="transmembrane region" description="Helical" evidence="9">
    <location>
        <begin position="390"/>
        <end position="415"/>
    </location>
</feature>
<dbReference type="RefSeq" id="WP_338395587.1">
    <property type="nucleotide sequence ID" value="NZ_AP025318.1"/>
</dbReference>
<dbReference type="Gene3D" id="3.30.70.1440">
    <property type="entry name" value="Multidrug efflux transporter AcrB pore domain"/>
    <property type="match status" value="1"/>
</dbReference>
<evidence type="ECO:0000256" key="9">
    <source>
        <dbReference type="SAM" id="Phobius"/>
    </source>
</evidence>
<feature type="transmembrane region" description="Helical" evidence="9">
    <location>
        <begin position="468"/>
        <end position="495"/>
    </location>
</feature>
<reference evidence="10 11" key="1">
    <citation type="submission" date="2021-12" db="EMBL/GenBank/DDBJ databases">
        <title>Genome sequencing of bacteria with rrn-lacking chromosome and rrn-plasmid.</title>
        <authorList>
            <person name="Anda M."/>
            <person name="Iwasaki W."/>
        </authorList>
    </citation>
    <scope>NUCLEOTIDE SEQUENCE [LARGE SCALE GENOMIC DNA]</scope>
    <source>
        <strain evidence="10 11">DSM 100852</strain>
        <plasmid evidence="10 11">pFA4</plasmid>
    </source>
</reference>
<keyword evidence="8 9" id="KW-0472">Membrane</keyword>
<dbReference type="GO" id="GO:0015562">
    <property type="term" value="F:efflux transmembrane transporter activity"/>
    <property type="evidence" value="ECO:0007669"/>
    <property type="project" value="InterPro"/>
</dbReference>
<dbReference type="Gene3D" id="3.30.70.1320">
    <property type="entry name" value="Multidrug efflux transporter AcrB pore domain like"/>
    <property type="match status" value="1"/>
</dbReference>
<dbReference type="GO" id="GO:0005886">
    <property type="term" value="C:plasma membrane"/>
    <property type="evidence" value="ECO:0007669"/>
    <property type="project" value="UniProtKB-SubCell"/>
</dbReference>
<keyword evidence="3" id="KW-0813">Transport</keyword>
<dbReference type="PANTHER" id="PTHR32063:SF9">
    <property type="entry name" value="SIMILAR TO MULTIDRUG RESISTANCE PROTEIN MEXB"/>
    <property type="match status" value="1"/>
</dbReference>
<dbReference type="EMBL" id="AP025318">
    <property type="protein sequence ID" value="BDD12450.1"/>
    <property type="molecule type" value="Genomic_DNA"/>
</dbReference>
<dbReference type="SUPFAM" id="SSF82693">
    <property type="entry name" value="Multidrug efflux transporter AcrB pore domain, PN1, PN2, PC1 and PC2 subdomains"/>
    <property type="match status" value="4"/>
</dbReference>
<organism evidence="10 11">
    <name type="scientific">Fulvitalea axinellae</name>
    <dbReference type="NCBI Taxonomy" id="1182444"/>
    <lineage>
        <taxon>Bacteria</taxon>
        <taxon>Pseudomonadati</taxon>
        <taxon>Bacteroidota</taxon>
        <taxon>Cytophagia</taxon>
        <taxon>Cytophagales</taxon>
        <taxon>Persicobacteraceae</taxon>
        <taxon>Fulvitalea</taxon>
    </lineage>
</organism>
<dbReference type="Pfam" id="PF00873">
    <property type="entry name" value="ACR_tran"/>
    <property type="match status" value="1"/>
</dbReference>
<comment type="subcellular location">
    <subcellularLocation>
        <location evidence="1">Cell inner membrane</location>
        <topology evidence="1">Multi-pass membrane protein</topology>
    </subcellularLocation>
</comment>
<dbReference type="InterPro" id="IPR004764">
    <property type="entry name" value="MdtF-like"/>
</dbReference>
<dbReference type="Proteomes" id="UP001348817">
    <property type="component" value="Plasmid pFA4"/>
</dbReference>
<feature type="transmembrane region" description="Helical" evidence="9">
    <location>
        <begin position="969"/>
        <end position="992"/>
    </location>
</feature>
<keyword evidence="6 9" id="KW-0812">Transmembrane</keyword>
<dbReference type="Gene3D" id="1.20.1640.10">
    <property type="entry name" value="Multidrug efflux transporter AcrB transmembrane domain"/>
    <property type="match status" value="2"/>
</dbReference>
<geneLocation type="plasmid" evidence="10 11">
    <name>pFA4</name>
</geneLocation>
<sequence length="1049" mass="113625">MLKVFIERPVLSTVISVLIVMMGLLAIRTLPMTQYPEIAPPTVSVTTSFPGASAETLVESVVTPIEEQINGVEGMTYMTSKASNNGSVQITVFFKPGYDPDMAAVNVQNRVALASSTLPAAVTRMGVITEKQQNSALMYMSVRSENPDLDETFVQNYVNINIKPEFQRIDGVGTVSIFGDKGYTMRVWIDPVRMSTYGVTVSDVVSAVNDQSVEASAGTLSQNAGNSFEYVIKYKGRYKEEKEYRDIVIQRLENGKILRLSDVAEVEIDAFSYSSTASTKGFPSISMGIYQMPGSNSHKISAKLYEKIAELEKGMPEGLKFNYDYDTDRFLAASMSKVKTTLFEAFALVFIVVFIFLQDFRSTLIPAIAVPVSIIGTFFFLQVFGYSINLLTLFALVLAIGIVVDDAIVVVEAVHAKLDAGYRSARKATHSAMEEIGGALISITLVMGAVFVPITFANGPVGVFYKQFGVTLLISILISAVNALTLSPALCALLLKSDGHGEEKKGFGARFTTAFNVGFESLTGKYGKVVGFLVKRKWISAGLLALCAVSVFWYNSRMSSGFVPNEDQATIFINVELPEGASLDRTVSVTKQMEEIFSQTPGVSSYTMINGSSFFSGAGSSYAMGFISLDDWDKRKTPDLSVEAILGGLYGATQMIPDAQIVFFPPGTVPGFGESGGVEAQLVDSQSGDLKELDVTARNFAQALTARPELGFVSSSFNTNFPQFEMTLDIPKIKEAGLNVGDVMSAMQGYIGGIYAADFSKYGKQFKVFVQAKPEHREDPASLDLISVRTPDGLMAPVSEFVTLTRTKGPQTVSRFNLFNAVTLNGTAAPGYSSGDAIKAFNEVAEEMLPKNYEVSFSGLTREEILAGDQLTFLFALSVIFAYFFLAVQYESYILPFAVILSLPLGISGAYGTSWLFGLENNIYFQVALIMLLGLLAKNAILIVEYALQRRKEGMELVQAAVTGAKARLRPVLMTSFAFILGLLPLVLAQGVGASGNRSIGTGAAGGMLVGTALGLFVVPVLFVVFQSLQERFKRKPETELKAEAITES</sequence>
<feature type="transmembrane region" description="Helical" evidence="9">
    <location>
        <begin position="1004"/>
        <end position="1026"/>
    </location>
</feature>
<protein>
    <submittedName>
        <fullName evidence="10">Multidrug transporter AcrB</fullName>
    </submittedName>
</protein>
<dbReference type="PRINTS" id="PR00702">
    <property type="entry name" value="ACRIFLAVINRP"/>
</dbReference>
<dbReference type="Gene3D" id="3.30.70.1430">
    <property type="entry name" value="Multidrug efflux transporter AcrB pore domain"/>
    <property type="match status" value="2"/>
</dbReference>
<dbReference type="NCBIfam" id="TIGR00915">
    <property type="entry name" value="2A0602"/>
    <property type="match status" value="1"/>
</dbReference>
<feature type="transmembrane region" description="Helical" evidence="9">
    <location>
        <begin position="538"/>
        <end position="555"/>
    </location>
</feature>
<evidence type="ECO:0000256" key="2">
    <source>
        <dbReference type="ARBA" id="ARBA00010942"/>
    </source>
</evidence>
<name>A0AAU9DIR0_9BACT</name>
<feature type="transmembrane region" description="Helical" evidence="9">
    <location>
        <begin position="923"/>
        <end position="948"/>
    </location>
</feature>
<evidence type="ECO:0000256" key="5">
    <source>
        <dbReference type="ARBA" id="ARBA00022519"/>
    </source>
</evidence>
<comment type="similarity">
    <text evidence="2">Belongs to the resistance-nodulation-cell division (RND) (TC 2.A.6) family.</text>
</comment>
<accession>A0AAU9DIR0</accession>
<keyword evidence="7 9" id="KW-1133">Transmembrane helix</keyword>
<evidence type="ECO:0000256" key="1">
    <source>
        <dbReference type="ARBA" id="ARBA00004429"/>
    </source>
</evidence>
<dbReference type="FunFam" id="1.20.1640.10:FF:000001">
    <property type="entry name" value="Efflux pump membrane transporter"/>
    <property type="match status" value="1"/>
</dbReference>
<dbReference type="GO" id="GO:0009636">
    <property type="term" value="P:response to toxic substance"/>
    <property type="evidence" value="ECO:0007669"/>
    <property type="project" value="UniProtKB-ARBA"/>
</dbReference>
<evidence type="ECO:0000256" key="6">
    <source>
        <dbReference type="ARBA" id="ARBA00022692"/>
    </source>
</evidence>
<dbReference type="PANTHER" id="PTHR32063">
    <property type="match status" value="1"/>
</dbReference>
<evidence type="ECO:0000256" key="8">
    <source>
        <dbReference type="ARBA" id="ARBA00023136"/>
    </source>
</evidence>
<feature type="transmembrane region" description="Helical" evidence="9">
    <location>
        <begin position="893"/>
        <end position="917"/>
    </location>
</feature>
<keyword evidence="11" id="KW-1185">Reference proteome</keyword>
<dbReference type="AlphaFoldDB" id="A0AAU9DIR0"/>
<gene>
    <name evidence="10" type="ORF">FUAX_48820</name>
</gene>
<dbReference type="SUPFAM" id="SSF82714">
    <property type="entry name" value="Multidrug efflux transporter AcrB TolC docking domain, DN and DC subdomains"/>
    <property type="match status" value="2"/>
</dbReference>
<dbReference type="Gene3D" id="3.30.2090.10">
    <property type="entry name" value="Multidrug efflux transporter AcrB TolC docking domain, DN and DC subdomains"/>
    <property type="match status" value="2"/>
</dbReference>